<comment type="similarity">
    <text evidence="2">Belongs to the DtxR/MntR family.</text>
</comment>
<comment type="subcellular location">
    <subcellularLocation>
        <location evidence="1">Cytoplasm</location>
    </subcellularLocation>
</comment>
<dbReference type="Pfam" id="PF02742">
    <property type="entry name" value="Fe_dep_repr_C"/>
    <property type="match status" value="1"/>
</dbReference>
<dbReference type="SMART" id="SM00529">
    <property type="entry name" value="HTH_DTXR"/>
    <property type="match status" value="1"/>
</dbReference>
<evidence type="ECO:0000256" key="7">
    <source>
        <dbReference type="ARBA" id="ARBA00023125"/>
    </source>
</evidence>
<sequence>MSKHLVRQTKMQTFTEENYLKTIYHLSQYHDAPVQTNAIAEKMQTKAASVTDMMKKLADKQLVDYKKYQGVQLTTSGKSAAVNIVRKHRLWEVFLVEKLNFKWDEVHDIAEDLEHIQSADLVERLDEFLGFPKSDPHGDPIPDKSGNFIAVPFVKLNKLKAEDQGLIMGVSEHSSAFLKHLEKSGLTLGKKVKIMEINDFDGSIELNLEQKKINVSREVAKHILIKL</sequence>
<protein>
    <recommendedName>
        <fullName evidence="4">Transcriptional regulator MntR</fullName>
    </recommendedName>
</protein>
<dbReference type="PROSITE" id="PS50944">
    <property type="entry name" value="HTH_DTXR"/>
    <property type="match status" value="1"/>
</dbReference>
<dbReference type="SUPFAM" id="SSF46785">
    <property type="entry name" value="Winged helix' DNA-binding domain"/>
    <property type="match status" value="1"/>
</dbReference>
<dbReference type="Pfam" id="PF01325">
    <property type="entry name" value="Fe_dep_repress"/>
    <property type="match status" value="1"/>
</dbReference>
<feature type="domain" description="HTH dtxR-type" evidence="10">
    <location>
        <begin position="15"/>
        <end position="74"/>
    </location>
</feature>
<dbReference type="Gene3D" id="1.10.10.10">
    <property type="entry name" value="Winged helix-like DNA-binding domain superfamily/Winged helix DNA-binding domain"/>
    <property type="match status" value="1"/>
</dbReference>
<proteinExistence type="inferred from homology"/>
<dbReference type="InterPro" id="IPR007167">
    <property type="entry name" value="Fe-transptr_FeoA-like"/>
</dbReference>
<gene>
    <name evidence="11" type="ORF">SAMN04488524_4385</name>
</gene>
<dbReference type="AlphaFoldDB" id="A0A1W2E192"/>
<name>A0A1W2E192_9SPHI</name>
<dbReference type="SMART" id="SM00899">
    <property type="entry name" value="FeoA"/>
    <property type="match status" value="1"/>
</dbReference>
<organism evidence="11 12">
    <name type="scientific">Pedobacter africanus</name>
    <dbReference type="NCBI Taxonomy" id="151894"/>
    <lineage>
        <taxon>Bacteria</taxon>
        <taxon>Pseudomonadati</taxon>
        <taxon>Bacteroidota</taxon>
        <taxon>Sphingobacteriia</taxon>
        <taxon>Sphingobacteriales</taxon>
        <taxon>Sphingobacteriaceae</taxon>
        <taxon>Pedobacter</taxon>
    </lineage>
</organism>
<dbReference type="InterPro" id="IPR038157">
    <property type="entry name" value="FeoA_core_dom"/>
</dbReference>
<keyword evidence="7" id="KW-0238">DNA-binding</keyword>
<evidence type="ECO:0000256" key="8">
    <source>
        <dbReference type="ARBA" id="ARBA00023163"/>
    </source>
</evidence>
<dbReference type="InterPro" id="IPR001367">
    <property type="entry name" value="Fe_dep_repressor"/>
</dbReference>
<dbReference type="SUPFAM" id="SSF47979">
    <property type="entry name" value="Iron-dependent repressor protein, dimerization domain"/>
    <property type="match status" value="1"/>
</dbReference>
<evidence type="ECO:0000256" key="2">
    <source>
        <dbReference type="ARBA" id="ARBA00007871"/>
    </source>
</evidence>
<dbReference type="GO" id="GO:0003677">
    <property type="term" value="F:DNA binding"/>
    <property type="evidence" value="ECO:0007669"/>
    <property type="project" value="UniProtKB-KW"/>
</dbReference>
<evidence type="ECO:0000256" key="4">
    <source>
        <dbReference type="ARBA" id="ARBA00022386"/>
    </source>
</evidence>
<reference evidence="12" key="1">
    <citation type="submission" date="2017-04" db="EMBL/GenBank/DDBJ databases">
        <authorList>
            <person name="Varghese N."/>
            <person name="Submissions S."/>
        </authorList>
    </citation>
    <scope>NUCLEOTIDE SEQUENCE [LARGE SCALE GENOMIC DNA]</scope>
    <source>
        <strain evidence="12">DSM 12126</strain>
    </source>
</reference>
<comment type="function">
    <text evidence="9">In the presence of manganese, represses expression of mntH and mntS. Up-regulates expression of mntP.</text>
</comment>
<dbReference type="GO" id="GO:0046914">
    <property type="term" value="F:transition metal ion binding"/>
    <property type="evidence" value="ECO:0007669"/>
    <property type="project" value="InterPro"/>
</dbReference>
<dbReference type="STRING" id="151894.SAMN04488524_4385"/>
<evidence type="ECO:0000256" key="3">
    <source>
        <dbReference type="ARBA" id="ARBA00011738"/>
    </source>
</evidence>
<dbReference type="InterPro" id="IPR050536">
    <property type="entry name" value="DtxR_MntR_Metal-Reg"/>
</dbReference>
<keyword evidence="8" id="KW-0804">Transcription</keyword>
<dbReference type="Gene3D" id="1.10.60.10">
    <property type="entry name" value="Iron dependent repressor, metal binding and dimerisation domain"/>
    <property type="match status" value="1"/>
</dbReference>
<dbReference type="InterPro" id="IPR022687">
    <property type="entry name" value="HTH_DTXR"/>
</dbReference>
<evidence type="ECO:0000313" key="11">
    <source>
        <dbReference type="EMBL" id="SMD03621.1"/>
    </source>
</evidence>
<dbReference type="InterPro" id="IPR036390">
    <property type="entry name" value="WH_DNA-bd_sf"/>
</dbReference>
<dbReference type="GO" id="GO:0005737">
    <property type="term" value="C:cytoplasm"/>
    <property type="evidence" value="ECO:0007669"/>
    <property type="project" value="UniProtKB-SubCell"/>
</dbReference>
<dbReference type="PANTHER" id="PTHR33238:SF7">
    <property type="entry name" value="IRON-DEPENDENT TRANSCRIPTIONAL REGULATOR"/>
    <property type="match status" value="1"/>
</dbReference>
<accession>A0A1W2E192</accession>
<evidence type="ECO:0000256" key="5">
    <source>
        <dbReference type="ARBA" id="ARBA00023004"/>
    </source>
</evidence>
<keyword evidence="5" id="KW-0408">Iron</keyword>
<dbReference type="InterPro" id="IPR036421">
    <property type="entry name" value="Fe_dep_repressor_sf"/>
</dbReference>
<dbReference type="Proteomes" id="UP000192756">
    <property type="component" value="Unassembled WGS sequence"/>
</dbReference>
<dbReference type="Gene3D" id="2.30.30.90">
    <property type="match status" value="1"/>
</dbReference>
<keyword evidence="12" id="KW-1185">Reference proteome</keyword>
<dbReference type="Pfam" id="PF04023">
    <property type="entry name" value="FeoA"/>
    <property type="match status" value="1"/>
</dbReference>
<dbReference type="EMBL" id="FWXT01000004">
    <property type="protein sequence ID" value="SMD03621.1"/>
    <property type="molecule type" value="Genomic_DNA"/>
</dbReference>
<dbReference type="GO" id="GO:0003700">
    <property type="term" value="F:DNA-binding transcription factor activity"/>
    <property type="evidence" value="ECO:0007669"/>
    <property type="project" value="InterPro"/>
</dbReference>
<dbReference type="PANTHER" id="PTHR33238">
    <property type="entry name" value="IRON (METAL) DEPENDENT REPRESSOR, DTXR FAMILY"/>
    <property type="match status" value="1"/>
</dbReference>
<dbReference type="InterPro" id="IPR008988">
    <property type="entry name" value="Transcriptional_repressor_C"/>
</dbReference>
<evidence type="ECO:0000313" key="12">
    <source>
        <dbReference type="Proteomes" id="UP000192756"/>
    </source>
</evidence>
<comment type="subunit">
    <text evidence="3">Homodimer.</text>
</comment>
<evidence type="ECO:0000256" key="1">
    <source>
        <dbReference type="ARBA" id="ARBA00004496"/>
    </source>
</evidence>
<dbReference type="InterPro" id="IPR036388">
    <property type="entry name" value="WH-like_DNA-bd_sf"/>
</dbReference>
<dbReference type="GO" id="GO:0046983">
    <property type="term" value="F:protein dimerization activity"/>
    <property type="evidence" value="ECO:0007669"/>
    <property type="project" value="InterPro"/>
</dbReference>
<dbReference type="InterPro" id="IPR022689">
    <property type="entry name" value="Iron_dep_repressor"/>
</dbReference>
<evidence type="ECO:0000256" key="6">
    <source>
        <dbReference type="ARBA" id="ARBA00023015"/>
    </source>
</evidence>
<evidence type="ECO:0000259" key="10">
    <source>
        <dbReference type="PROSITE" id="PS50944"/>
    </source>
</evidence>
<dbReference type="SUPFAM" id="SSF50037">
    <property type="entry name" value="C-terminal domain of transcriptional repressors"/>
    <property type="match status" value="1"/>
</dbReference>
<keyword evidence="6" id="KW-0805">Transcription regulation</keyword>
<evidence type="ECO:0000256" key="9">
    <source>
        <dbReference type="ARBA" id="ARBA00025185"/>
    </source>
</evidence>